<evidence type="ECO:0000256" key="2">
    <source>
        <dbReference type="SAM" id="Phobius"/>
    </source>
</evidence>
<feature type="signal peptide" evidence="3">
    <location>
        <begin position="1"/>
        <end position="18"/>
    </location>
</feature>
<dbReference type="AlphaFoldDB" id="A0AAI8YYR8"/>
<feature type="transmembrane region" description="Helical" evidence="2">
    <location>
        <begin position="23"/>
        <end position="42"/>
    </location>
</feature>
<keyword evidence="3" id="KW-0732">Signal</keyword>
<dbReference type="Proteomes" id="UP001296104">
    <property type="component" value="Unassembled WGS sequence"/>
</dbReference>
<feature type="region of interest" description="Disordered" evidence="1">
    <location>
        <begin position="52"/>
        <end position="93"/>
    </location>
</feature>
<dbReference type="EMBL" id="CAVMBE010000024">
    <property type="protein sequence ID" value="CAK4011428.1"/>
    <property type="molecule type" value="Genomic_DNA"/>
</dbReference>
<name>A0AAI8YYR8_9PEZI</name>
<evidence type="ECO:0000313" key="4">
    <source>
        <dbReference type="EMBL" id="CAK4011428.1"/>
    </source>
</evidence>
<protein>
    <submittedName>
        <fullName evidence="4">Uncharacterized protein</fullName>
    </submittedName>
</protein>
<keyword evidence="2" id="KW-1133">Transmembrane helix</keyword>
<sequence length="155" mass="16889">MALLSILGIMQQAAQANGDNFLISTTLAALVILAFVTISALWKRSIQPYPRDPGVQSTNVVPTFEFNSPRDSGYASSDHDSEEEGQDPELSSLRRAIRMCARSSRSPRTPREEVEESFEVFASFASASTGTNKDGTFGVGLGLELDKEEDRRVDG</sequence>
<gene>
    <name evidence="4" type="ORF">LECACI_7A004450</name>
</gene>
<reference evidence="4" key="1">
    <citation type="submission" date="2023-11" db="EMBL/GenBank/DDBJ databases">
        <authorList>
            <person name="Alioto T."/>
            <person name="Alioto T."/>
            <person name="Gomez Garrido J."/>
        </authorList>
    </citation>
    <scope>NUCLEOTIDE SEQUENCE</scope>
</reference>
<evidence type="ECO:0000256" key="1">
    <source>
        <dbReference type="SAM" id="MobiDB-lite"/>
    </source>
</evidence>
<feature type="region of interest" description="Disordered" evidence="1">
    <location>
        <begin position="131"/>
        <end position="155"/>
    </location>
</feature>
<evidence type="ECO:0000256" key="3">
    <source>
        <dbReference type="SAM" id="SignalP"/>
    </source>
</evidence>
<proteinExistence type="predicted"/>
<feature type="chain" id="PRO_5042516429" evidence="3">
    <location>
        <begin position="19"/>
        <end position="155"/>
    </location>
</feature>
<keyword evidence="5" id="KW-1185">Reference proteome</keyword>
<feature type="compositionally biased region" description="Basic and acidic residues" evidence="1">
    <location>
        <begin position="144"/>
        <end position="155"/>
    </location>
</feature>
<keyword evidence="2" id="KW-0812">Transmembrane</keyword>
<keyword evidence="2" id="KW-0472">Membrane</keyword>
<evidence type="ECO:0000313" key="5">
    <source>
        <dbReference type="Proteomes" id="UP001296104"/>
    </source>
</evidence>
<accession>A0AAI8YYR8</accession>
<feature type="compositionally biased region" description="Polar residues" evidence="1">
    <location>
        <begin position="55"/>
        <end position="70"/>
    </location>
</feature>
<organism evidence="4 5">
    <name type="scientific">Lecanosticta acicola</name>
    <dbReference type="NCBI Taxonomy" id="111012"/>
    <lineage>
        <taxon>Eukaryota</taxon>
        <taxon>Fungi</taxon>
        <taxon>Dikarya</taxon>
        <taxon>Ascomycota</taxon>
        <taxon>Pezizomycotina</taxon>
        <taxon>Dothideomycetes</taxon>
        <taxon>Dothideomycetidae</taxon>
        <taxon>Mycosphaerellales</taxon>
        <taxon>Mycosphaerellaceae</taxon>
        <taxon>Lecanosticta</taxon>
    </lineage>
</organism>
<comment type="caution">
    <text evidence="4">The sequence shown here is derived from an EMBL/GenBank/DDBJ whole genome shotgun (WGS) entry which is preliminary data.</text>
</comment>